<accession>A0AA86QI21</accession>
<dbReference type="InterPro" id="IPR040090">
    <property type="entry name" value="TXNDC16"/>
</dbReference>
<dbReference type="CDD" id="cd02961">
    <property type="entry name" value="PDI_a_family"/>
    <property type="match status" value="1"/>
</dbReference>
<dbReference type="InterPro" id="IPR013766">
    <property type="entry name" value="Thioredoxin_domain"/>
</dbReference>
<dbReference type="Proteomes" id="UP001642409">
    <property type="component" value="Unassembled WGS sequence"/>
</dbReference>
<organism evidence="2">
    <name type="scientific">Hexamita inflata</name>
    <dbReference type="NCBI Taxonomy" id="28002"/>
    <lineage>
        <taxon>Eukaryota</taxon>
        <taxon>Metamonada</taxon>
        <taxon>Diplomonadida</taxon>
        <taxon>Hexamitidae</taxon>
        <taxon>Hexamitinae</taxon>
        <taxon>Hexamita</taxon>
    </lineage>
</organism>
<dbReference type="Pfam" id="PF00085">
    <property type="entry name" value="Thioredoxin"/>
    <property type="match status" value="1"/>
</dbReference>
<gene>
    <name evidence="3" type="ORF">HINF_LOCUS31829</name>
    <name evidence="2" type="ORF">HINF_LOCUS41274</name>
</gene>
<evidence type="ECO:0000313" key="3">
    <source>
        <dbReference type="EMBL" id="CAL6028483.1"/>
    </source>
</evidence>
<dbReference type="EMBL" id="CATOUU010000840">
    <property type="protein sequence ID" value="CAI9953629.1"/>
    <property type="molecule type" value="Genomic_DNA"/>
</dbReference>
<reference evidence="3 4" key="2">
    <citation type="submission" date="2024-07" db="EMBL/GenBank/DDBJ databases">
        <authorList>
            <person name="Akdeniz Z."/>
        </authorList>
    </citation>
    <scope>NUCLEOTIDE SEQUENCE [LARGE SCALE GENOMIC DNA]</scope>
</reference>
<dbReference type="InterPro" id="IPR036249">
    <property type="entry name" value="Thioredoxin-like_sf"/>
</dbReference>
<feature type="domain" description="Thioredoxin" evidence="1">
    <location>
        <begin position="20"/>
        <end position="110"/>
    </location>
</feature>
<reference evidence="2" key="1">
    <citation type="submission" date="2023-06" db="EMBL/GenBank/DDBJ databases">
        <authorList>
            <person name="Kurt Z."/>
        </authorList>
    </citation>
    <scope>NUCLEOTIDE SEQUENCE</scope>
</reference>
<dbReference type="PANTHER" id="PTHR22699:SF1">
    <property type="entry name" value="THIOREDOXIN DOMAIN-CONTAINING PROTEIN 16"/>
    <property type="match status" value="1"/>
</dbReference>
<dbReference type="PANTHER" id="PTHR22699">
    <property type="entry name" value="THIOREDOXIN DOMAIN-CONTAINING PROTEIN 16"/>
    <property type="match status" value="1"/>
</dbReference>
<proteinExistence type="predicted"/>
<dbReference type="SUPFAM" id="SSF52833">
    <property type="entry name" value="Thioredoxin-like"/>
    <property type="match status" value="1"/>
</dbReference>
<dbReference type="Gene3D" id="3.40.30.10">
    <property type="entry name" value="Glutaredoxin"/>
    <property type="match status" value="1"/>
</dbReference>
<evidence type="ECO:0000313" key="4">
    <source>
        <dbReference type="Proteomes" id="UP001642409"/>
    </source>
</evidence>
<dbReference type="AlphaFoldDB" id="A0AA86QI21"/>
<name>A0AA86QI21_9EUKA</name>
<dbReference type="EMBL" id="CAXDID020000107">
    <property type="protein sequence ID" value="CAL6028483.1"/>
    <property type="molecule type" value="Genomic_DNA"/>
</dbReference>
<protein>
    <submittedName>
        <fullName evidence="2">Thioredoxin domain-containing protein</fullName>
    </submittedName>
    <submittedName>
        <fullName evidence="3">Thioredoxin_domain-containing protein</fullName>
    </submittedName>
</protein>
<evidence type="ECO:0000259" key="1">
    <source>
        <dbReference type="Pfam" id="PF00085"/>
    </source>
</evidence>
<comment type="caution">
    <text evidence="2">The sequence shown here is derived from an EMBL/GenBank/DDBJ whole genome shotgun (WGS) entry which is preliminary data.</text>
</comment>
<evidence type="ECO:0000313" key="2">
    <source>
        <dbReference type="EMBL" id="CAI9953629.1"/>
    </source>
</evidence>
<keyword evidence="4" id="KW-1185">Reference proteome</keyword>
<sequence length="114" mass="13339">MLSLLVSFQLVADLTQTLPKHMSKNKPLFVSYVTRWSLESRPLQDQFDLLERQLGHSKIRIAKVLCDVNPEICMEHDVPYFPHIVLYQPGQLPKIYKGQMTAELMQEWLKTNLK</sequence>